<sequence length="88" mass="9150">MQMTNSSAAEGFHPNTRLLAMGAAMTGLGAMVVAAGAAMVGLSLAVAGRRWVQSWETPPTEMAQRTFAQARMAGLAGRDAWRSGPSVN</sequence>
<accession>A0A2X0IFK7</accession>
<reference evidence="2 3" key="1">
    <citation type="submission" date="2018-06" db="EMBL/GenBank/DDBJ databases">
        <title>Streptacidiphilus pinicola sp. nov., isolated from pine grove soil.</title>
        <authorList>
            <person name="Roh S.G."/>
            <person name="Park S."/>
            <person name="Kim M.-K."/>
            <person name="Yun B.-R."/>
            <person name="Park J."/>
            <person name="Kim M.J."/>
            <person name="Kim Y.S."/>
            <person name="Kim S.B."/>
        </authorList>
    </citation>
    <scope>NUCLEOTIDE SEQUENCE [LARGE SCALE GENOMIC DNA]</scope>
    <source>
        <strain evidence="2 3">MMS16-CNU450</strain>
    </source>
</reference>
<gene>
    <name evidence="2" type="ORF">DN069_23135</name>
</gene>
<dbReference type="EMBL" id="QKYN01000090">
    <property type="protein sequence ID" value="RAG83287.1"/>
    <property type="molecule type" value="Genomic_DNA"/>
</dbReference>
<protein>
    <submittedName>
        <fullName evidence="2">Uncharacterized protein</fullName>
    </submittedName>
</protein>
<keyword evidence="3" id="KW-1185">Reference proteome</keyword>
<dbReference type="Proteomes" id="UP000248889">
    <property type="component" value="Unassembled WGS sequence"/>
</dbReference>
<evidence type="ECO:0000313" key="2">
    <source>
        <dbReference type="EMBL" id="RAG83287.1"/>
    </source>
</evidence>
<evidence type="ECO:0000313" key="3">
    <source>
        <dbReference type="Proteomes" id="UP000248889"/>
    </source>
</evidence>
<dbReference type="AlphaFoldDB" id="A0A2X0IFK7"/>
<name>A0A2X0IFK7_9ACTN</name>
<evidence type="ECO:0000256" key="1">
    <source>
        <dbReference type="SAM" id="Phobius"/>
    </source>
</evidence>
<keyword evidence="1" id="KW-1133">Transmembrane helix</keyword>
<comment type="caution">
    <text evidence="2">The sequence shown here is derived from an EMBL/GenBank/DDBJ whole genome shotgun (WGS) entry which is preliminary data.</text>
</comment>
<organism evidence="2 3">
    <name type="scientific">Streptacidiphilus pinicola</name>
    <dbReference type="NCBI Taxonomy" id="2219663"/>
    <lineage>
        <taxon>Bacteria</taxon>
        <taxon>Bacillati</taxon>
        <taxon>Actinomycetota</taxon>
        <taxon>Actinomycetes</taxon>
        <taxon>Kitasatosporales</taxon>
        <taxon>Streptomycetaceae</taxon>
        <taxon>Streptacidiphilus</taxon>
    </lineage>
</organism>
<keyword evidence="1" id="KW-0812">Transmembrane</keyword>
<proteinExistence type="predicted"/>
<keyword evidence="1" id="KW-0472">Membrane</keyword>
<feature type="transmembrane region" description="Helical" evidence="1">
    <location>
        <begin position="20"/>
        <end position="47"/>
    </location>
</feature>